<dbReference type="Proteomes" id="UP000193411">
    <property type="component" value="Unassembled WGS sequence"/>
</dbReference>
<dbReference type="OrthoDB" id="10025739at2759"/>
<evidence type="ECO:0000256" key="1">
    <source>
        <dbReference type="ARBA" id="ARBA00007073"/>
    </source>
</evidence>
<evidence type="ECO:0000313" key="3">
    <source>
        <dbReference type="EMBL" id="ORZ33406.1"/>
    </source>
</evidence>
<proteinExistence type="inferred from homology"/>
<dbReference type="InterPro" id="IPR015419">
    <property type="entry name" value="CTAG/Pcc1"/>
</dbReference>
<gene>
    <name evidence="3" type="ORF">BCR44DRAFT_27349</name>
</gene>
<evidence type="ECO:0000256" key="2">
    <source>
        <dbReference type="SAM" id="MobiDB-lite"/>
    </source>
</evidence>
<dbReference type="Pfam" id="PF09341">
    <property type="entry name" value="Pcc1"/>
    <property type="match status" value="1"/>
</dbReference>
<feature type="compositionally biased region" description="Low complexity" evidence="2">
    <location>
        <begin position="1"/>
        <end position="16"/>
    </location>
</feature>
<dbReference type="Gene3D" id="3.30.310.50">
    <property type="entry name" value="Alpha-D-phosphohexomutase, C-terminal domain"/>
    <property type="match status" value="1"/>
</dbReference>
<comment type="caution">
    <text evidence="3">The sequence shown here is derived from an EMBL/GenBank/DDBJ whole genome shotgun (WGS) entry which is preliminary data.</text>
</comment>
<reference evidence="3 4" key="1">
    <citation type="submission" date="2016-07" db="EMBL/GenBank/DDBJ databases">
        <title>Pervasive Adenine N6-methylation of Active Genes in Fungi.</title>
        <authorList>
            <consortium name="DOE Joint Genome Institute"/>
            <person name="Mondo S.J."/>
            <person name="Dannebaum R.O."/>
            <person name="Kuo R.C."/>
            <person name="Labutti K."/>
            <person name="Haridas S."/>
            <person name="Kuo A."/>
            <person name="Salamov A."/>
            <person name="Ahrendt S.R."/>
            <person name="Lipzen A."/>
            <person name="Sullivan W."/>
            <person name="Andreopoulos W.B."/>
            <person name="Clum A."/>
            <person name="Lindquist E."/>
            <person name="Daum C."/>
            <person name="Ramamoorthy G.K."/>
            <person name="Gryganskyi A."/>
            <person name="Culley D."/>
            <person name="Magnuson J.K."/>
            <person name="James T.Y."/>
            <person name="O'Malley M.A."/>
            <person name="Stajich J.E."/>
            <person name="Spatafora J.W."/>
            <person name="Visel A."/>
            <person name="Grigoriev I.V."/>
        </authorList>
    </citation>
    <scope>NUCLEOTIDE SEQUENCE [LARGE SCALE GENOMIC DNA]</scope>
    <source>
        <strain evidence="3 4">PL171</strain>
    </source>
</reference>
<evidence type="ECO:0008006" key="5">
    <source>
        <dbReference type="Google" id="ProtNLM"/>
    </source>
</evidence>
<dbReference type="PANTHER" id="PTHR31283">
    <property type="entry name" value="EKC/KEOPS COMPLEX SUBUNIT PCC1 FAMILY MEMBER"/>
    <property type="match status" value="1"/>
</dbReference>
<dbReference type="GO" id="GO:0000408">
    <property type="term" value="C:EKC/KEOPS complex"/>
    <property type="evidence" value="ECO:0007669"/>
    <property type="project" value="TreeGrafter"/>
</dbReference>
<dbReference type="AlphaFoldDB" id="A0A1Y2HFP6"/>
<keyword evidence="4" id="KW-1185">Reference proteome</keyword>
<dbReference type="EMBL" id="MCFL01000036">
    <property type="protein sequence ID" value="ORZ33406.1"/>
    <property type="molecule type" value="Genomic_DNA"/>
</dbReference>
<feature type="region of interest" description="Disordered" evidence="2">
    <location>
        <begin position="1"/>
        <end position="43"/>
    </location>
</feature>
<organism evidence="3 4">
    <name type="scientific">Catenaria anguillulae PL171</name>
    <dbReference type="NCBI Taxonomy" id="765915"/>
    <lineage>
        <taxon>Eukaryota</taxon>
        <taxon>Fungi</taxon>
        <taxon>Fungi incertae sedis</taxon>
        <taxon>Blastocladiomycota</taxon>
        <taxon>Blastocladiomycetes</taxon>
        <taxon>Blastocladiales</taxon>
        <taxon>Catenariaceae</taxon>
        <taxon>Catenaria</taxon>
    </lineage>
</organism>
<evidence type="ECO:0000313" key="4">
    <source>
        <dbReference type="Proteomes" id="UP000193411"/>
    </source>
</evidence>
<comment type="similarity">
    <text evidence="1">Belongs to the CTAG/PCC1 family.</text>
</comment>
<sequence length="128" mass="13601">MNTPQPASSSSAPASAARKRSQPSPSPSPTRPASPPPKPQPSLLYQTTVRVPFPSADLASIAARVLTVDKPLKPHEAYATYKVVDGNVFEMVVHANSIRMLRTTVNANLEQLVSVTNTMAELAPPGMV</sequence>
<accession>A0A1Y2HFP6</accession>
<name>A0A1Y2HFP6_9FUNG</name>
<dbReference type="GO" id="GO:0070525">
    <property type="term" value="P:tRNA threonylcarbamoyladenosine metabolic process"/>
    <property type="evidence" value="ECO:0007669"/>
    <property type="project" value="TreeGrafter"/>
</dbReference>
<protein>
    <recommendedName>
        <fullName evidence="5">Transcription factor Pcc1-domain-containing protein</fullName>
    </recommendedName>
</protein>
<feature type="compositionally biased region" description="Pro residues" evidence="2">
    <location>
        <begin position="24"/>
        <end position="40"/>
    </location>
</feature>
<dbReference type="PANTHER" id="PTHR31283:SF5">
    <property type="entry name" value="EKC_KEOPS COMPLEX SUBUNIT LAGE3"/>
    <property type="match status" value="1"/>
</dbReference>